<accession>A0A0C9W8J1</accession>
<feature type="region of interest" description="Disordered" evidence="4">
    <location>
        <begin position="102"/>
        <end position="132"/>
    </location>
</feature>
<feature type="compositionally biased region" description="Polar residues" evidence="4">
    <location>
        <begin position="439"/>
        <end position="451"/>
    </location>
</feature>
<protein>
    <recommendedName>
        <fullName evidence="5">RRM domain-containing protein</fullName>
    </recommendedName>
</protein>
<feature type="compositionally biased region" description="Pro residues" evidence="4">
    <location>
        <begin position="1"/>
        <end position="10"/>
    </location>
</feature>
<dbReference type="Pfam" id="PF00076">
    <property type="entry name" value="RRM_1"/>
    <property type="match status" value="2"/>
</dbReference>
<name>A0A0C9W8J1_9AGAM</name>
<feature type="compositionally biased region" description="Polar residues" evidence="4">
    <location>
        <begin position="166"/>
        <end position="192"/>
    </location>
</feature>
<feature type="domain" description="RRM" evidence="5">
    <location>
        <begin position="303"/>
        <end position="385"/>
    </location>
</feature>
<evidence type="ECO:0000256" key="1">
    <source>
        <dbReference type="ARBA" id="ARBA00022737"/>
    </source>
</evidence>
<feature type="region of interest" description="Disordered" evidence="4">
    <location>
        <begin position="809"/>
        <end position="861"/>
    </location>
</feature>
<dbReference type="InterPro" id="IPR035979">
    <property type="entry name" value="RBD_domain_sf"/>
</dbReference>
<feature type="domain" description="RRM" evidence="5">
    <location>
        <begin position="191"/>
        <end position="265"/>
    </location>
</feature>
<dbReference type="EMBL" id="KN839849">
    <property type="protein sequence ID" value="KIJ63818.1"/>
    <property type="molecule type" value="Genomic_DNA"/>
</dbReference>
<dbReference type="AlphaFoldDB" id="A0A0C9W8J1"/>
<dbReference type="PROSITE" id="PS50102">
    <property type="entry name" value="RRM"/>
    <property type="match status" value="2"/>
</dbReference>
<dbReference type="InterPro" id="IPR000504">
    <property type="entry name" value="RRM_dom"/>
</dbReference>
<dbReference type="Gene3D" id="3.30.70.330">
    <property type="match status" value="2"/>
</dbReference>
<reference evidence="6 7" key="1">
    <citation type="submission" date="2014-04" db="EMBL/GenBank/DDBJ databases">
        <title>Evolutionary Origins and Diversification of the Mycorrhizal Mutualists.</title>
        <authorList>
            <consortium name="DOE Joint Genome Institute"/>
            <consortium name="Mycorrhizal Genomics Consortium"/>
            <person name="Kohler A."/>
            <person name="Kuo A."/>
            <person name="Nagy L.G."/>
            <person name="Floudas D."/>
            <person name="Copeland A."/>
            <person name="Barry K.W."/>
            <person name="Cichocki N."/>
            <person name="Veneault-Fourrey C."/>
            <person name="LaButti K."/>
            <person name="Lindquist E.A."/>
            <person name="Lipzen A."/>
            <person name="Lundell T."/>
            <person name="Morin E."/>
            <person name="Murat C."/>
            <person name="Riley R."/>
            <person name="Ohm R."/>
            <person name="Sun H."/>
            <person name="Tunlid A."/>
            <person name="Henrissat B."/>
            <person name="Grigoriev I.V."/>
            <person name="Hibbett D.S."/>
            <person name="Martin F."/>
        </authorList>
    </citation>
    <scope>NUCLEOTIDE SEQUENCE [LARGE SCALE GENOMIC DNA]</scope>
    <source>
        <strain evidence="6 7">MD-312</strain>
    </source>
</reference>
<gene>
    <name evidence="6" type="ORF">HYDPIDRAFT_29166</name>
</gene>
<feature type="compositionally biased region" description="Polar residues" evidence="4">
    <location>
        <begin position="30"/>
        <end position="50"/>
    </location>
</feature>
<dbReference type="SUPFAM" id="SSF54928">
    <property type="entry name" value="RNA-binding domain, RBD"/>
    <property type="match status" value="2"/>
</dbReference>
<evidence type="ECO:0000256" key="2">
    <source>
        <dbReference type="ARBA" id="ARBA00022884"/>
    </source>
</evidence>
<feature type="compositionally biased region" description="Low complexity" evidence="4">
    <location>
        <begin position="847"/>
        <end position="861"/>
    </location>
</feature>
<dbReference type="GO" id="GO:0003723">
    <property type="term" value="F:RNA binding"/>
    <property type="evidence" value="ECO:0007669"/>
    <property type="project" value="UniProtKB-UniRule"/>
</dbReference>
<evidence type="ECO:0000313" key="6">
    <source>
        <dbReference type="EMBL" id="KIJ63818.1"/>
    </source>
</evidence>
<feature type="region of interest" description="Disordered" evidence="4">
    <location>
        <begin position="429"/>
        <end position="462"/>
    </location>
</feature>
<evidence type="ECO:0000313" key="7">
    <source>
        <dbReference type="Proteomes" id="UP000053820"/>
    </source>
</evidence>
<dbReference type="OrthoDB" id="271725at2759"/>
<sequence>MTSPSSPPQTPVTIFDLSSAPTISPYHPAPSTTVESSSKTAPDTPISSRQLPAPPTPPDSSSRNNSLSSNSSMSLFQFKVQPTSPSHSINISSSAFQSSHFCPSPATSKSIDSNGSAKALPQPADHGSVHSLPLSTKFQSTITPSFSFAGASGSDYPCDHMFPDSGDSQCSSTPESSDQALPGSSASQRTPNVYINGLPPHFPEQELFALARQFGEVKSVRTFTRHVSEKPTGYGFVLFDDVDSAERCIEGLRKYRNLHPSFSKQVHRIPGTAYAQHHGVQQSEYDENTFKARMEKLKDQGSTNLYIEGLPLSIDDESLAALMLPYKIKSSRFFKTKLSDPPRIIAFVRLETRSAAEETIERLHGRMVRGWNDPGCRISVRFADSAEQRELRRAERTLNNGDQSPARLTIAQAALLNLRGQELRTGVRNVPASHGHRPTAQTSARSLSENYTPFDRAPGSGVLSGSSSLATNLRYAYDDSPVLGSHDLPDTPNMDALLQSVQSMGYDDGLLDNTLRSASLGSEYLAAQQAQLQALASAALLSSNAGLSIALPRGQTQARNGFTPAEELILQAHAQRLQFQAQQCSPVFKQDLQLPPTKNTEKPFRSKLNPNTPSFNGASIGALQAAAARASGLSGRTRFSQDILPTISEDDFHAMSQLSLNATCSAQTFQAPLLHGVSAGIANGKFVRPPSRAISIVPPPPSHDRHGKRPGACQQPTVHLLELDHPPRRSSSSRGHQFTQSVSSQYENQAQQSYQKVPARSSSITSDSTSIISSNNGIELQQNYIYPHAAEEGGHSSPEEAKDARFYSSPMTSHADAHVPPYLGGQQSASSDQSKSPVVVSPALTYSSRTPSTLSPSTPFFGSFTPGQDAFEIVTSESEDTIEKKLKVRAGSK</sequence>
<feature type="compositionally biased region" description="Polar residues" evidence="4">
    <location>
        <begin position="825"/>
        <end position="836"/>
    </location>
</feature>
<dbReference type="InterPro" id="IPR012677">
    <property type="entry name" value="Nucleotide-bd_a/b_plait_sf"/>
</dbReference>
<keyword evidence="2 3" id="KW-0694">RNA-binding</keyword>
<feature type="region of interest" description="Disordered" evidence="4">
    <location>
        <begin position="1"/>
        <end position="70"/>
    </location>
</feature>
<feature type="region of interest" description="Disordered" evidence="4">
    <location>
        <begin position="592"/>
        <end position="611"/>
    </location>
</feature>
<proteinExistence type="predicted"/>
<feature type="region of interest" description="Disordered" evidence="4">
    <location>
        <begin position="690"/>
        <end position="712"/>
    </location>
</feature>
<feature type="region of interest" description="Disordered" evidence="4">
    <location>
        <begin position="159"/>
        <end position="192"/>
    </location>
</feature>
<evidence type="ECO:0000259" key="5">
    <source>
        <dbReference type="PROSITE" id="PS50102"/>
    </source>
</evidence>
<keyword evidence="1" id="KW-0677">Repeat</keyword>
<keyword evidence="7" id="KW-1185">Reference proteome</keyword>
<feature type="compositionally biased region" description="Polar residues" evidence="4">
    <location>
        <begin position="735"/>
        <end position="755"/>
    </location>
</feature>
<evidence type="ECO:0000256" key="4">
    <source>
        <dbReference type="SAM" id="MobiDB-lite"/>
    </source>
</evidence>
<feature type="compositionally biased region" description="Low complexity" evidence="4">
    <location>
        <begin position="761"/>
        <end position="774"/>
    </location>
</feature>
<feature type="region of interest" description="Disordered" evidence="4">
    <location>
        <begin position="724"/>
        <end position="775"/>
    </location>
</feature>
<dbReference type="SMART" id="SM00360">
    <property type="entry name" value="RRM"/>
    <property type="match status" value="2"/>
</dbReference>
<feature type="compositionally biased region" description="Low complexity" evidence="4">
    <location>
        <begin position="60"/>
        <end position="70"/>
    </location>
</feature>
<dbReference type="PANTHER" id="PTHR24012">
    <property type="entry name" value="RNA BINDING PROTEIN"/>
    <property type="match status" value="1"/>
</dbReference>
<feature type="compositionally biased region" description="Polar residues" evidence="4">
    <location>
        <begin position="105"/>
        <end position="116"/>
    </location>
</feature>
<organism evidence="6 7">
    <name type="scientific">Hydnomerulius pinastri MD-312</name>
    <dbReference type="NCBI Taxonomy" id="994086"/>
    <lineage>
        <taxon>Eukaryota</taxon>
        <taxon>Fungi</taxon>
        <taxon>Dikarya</taxon>
        <taxon>Basidiomycota</taxon>
        <taxon>Agaricomycotina</taxon>
        <taxon>Agaricomycetes</taxon>
        <taxon>Agaricomycetidae</taxon>
        <taxon>Boletales</taxon>
        <taxon>Boletales incertae sedis</taxon>
        <taxon>Leucogyrophana</taxon>
    </lineage>
</organism>
<dbReference type="HOGENOM" id="CLU_008696_0_0_1"/>
<dbReference type="Proteomes" id="UP000053820">
    <property type="component" value="Unassembled WGS sequence"/>
</dbReference>
<evidence type="ECO:0000256" key="3">
    <source>
        <dbReference type="PROSITE-ProRule" id="PRU00176"/>
    </source>
</evidence>